<feature type="chain" id="PRO_5043911821" description="Transmembrane protein" evidence="2">
    <location>
        <begin position="22"/>
        <end position="168"/>
    </location>
</feature>
<keyword evidence="1" id="KW-1133">Transmembrane helix</keyword>
<evidence type="ECO:0000313" key="3">
    <source>
        <dbReference type="EMBL" id="KAK7050638.1"/>
    </source>
</evidence>
<keyword evidence="2" id="KW-0732">Signal</keyword>
<evidence type="ECO:0000256" key="2">
    <source>
        <dbReference type="SAM" id="SignalP"/>
    </source>
</evidence>
<accession>A0AAW0DGF8</accession>
<gene>
    <name evidence="3" type="ORF">R3P38DRAFT_3174114</name>
</gene>
<dbReference type="EMBL" id="JAWWNJ010000008">
    <property type="protein sequence ID" value="KAK7050638.1"/>
    <property type="molecule type" value="Genomic_DNA"/>
</dbReference>
<evidence type="ECO:0000256" key="1">
    <source>
        <dbReference type="SAM" id="Phobius"/>
    </source>
</evidence>
<comment type="caution">
    <text evidence="3">The sequence shown here is derived from an EMBL/GenBank/DDBJ whole genome shotgun (WGS) entry which is preliminary data.</text>
</comment>
<name>A0AAW0DGF8_9AGAR</name>
<dbReference type="Proteomes" id="UP001362999">
    <property type="component" value="Unassembled WGS sequence"/>
</dbReference>
<reference evidence="3 4" key="1">
    <citation type="journal article" date="2024" name="J Genomics">
        <title>Draft genome sequencing and assembly of Favolaschia claudopus CIRM-BRFM 2984 isolated from oak limbs.</title>
        <authorList>
            <person name="Navarro D."/>
            <person name="Drula E."/>
            <person name="Chaduli D."/>
            <person name="Cazenave R."/>
            <person name="Ahrendt S."/>
            <person name="Wang J."/>
            <person name="Lipzen A."/>
            <person name="Daum C."/>
            <person name="Barry K."/>
            <person name="Grigoriev I.V."/>
            <person name="Favel A."/>
            <person name="Rosso M.N."/>
            <person name="Martin F."/>
        </authorList>
    </citation>
    <scope>NUCLEOTIDE SEQUENCE [LARGE SCALE GENOMIC DNA]</scope>
    <source>
        <strain evidence="3 4">CIRM-BRFM 2984</strain>
    </source>
</reference>
<feature type="signal peptide" evidence="2">
    <location>
        <begin position="1"/>
        <end position="21"/>
    </location>
</feature>
<sequence>MAGRIIQHLVFGALLFQMLAASPVPDTALTLVGPVGIAAPNGATLAVTNIGVDSQGKTTYIFATEVASKTVTATVVAASGSFHQLPIAELSVPIGLDCNVGQNIAICNVLEPSITATETEPVETAVFSVATGTPPPKKNSAVRVGVAGGVLGGLIFMHMVMRILPLVS</sequence>
<dbReference type="AlphaFoldDB" id="A0AAW0DGF8"/>
<evidence type="ECO:0000313" key="4">
    <source>
        <dbReference type="Proteomes" id="UP001362999"/>
    </source>
</evidence>
<feature type="transmembrane region" description="Helical" evidence="1">
    <location>
        <begin position="144"/>
        <end position="164"/>
    </location>
</feature>
<evidence type="ECO:0008006" key="5">
    <source>
        <dbReference type="Google" id="ProtNLM"/>
    </source>
</evidence>
<protein>
    <recommendedName>
        <fullName evidence="5">Transmembrane protein</fullName>
    </recommendedName>
</protein>
<proteinExistence type="predicted"/>
<organism evidence="3 4">
    <name type="scientific">Favolaschia claudopus</name>
    <dbReference type="NCBI Taxonomy" id="2862362"/>
    <lineage>
        <taxon>Eukaryota</taxon>
        <taxon>Fungi</taxon>
        <taxon>Dikarya</taxon>
        <taxon>Basidiomycota</taxon>
        <taxon>Agaricomycotina</taxon>
        <taxon>Agaricomycetes</taxon>
        <taxon>Agaricomycetidae</taxon>
        <taxon>Agaricales</taxon>
        <taxon>Marasmiineae</taxon>
        <taxon>Mycenaceae</taxon>
        <taxon>Favolaschia</taxon>
    </lineage>
</organism>
<keyword evidence="4" id="KW-1185">Reference proteome</keyword>
<keyword evidence="1" id="KW-0472">Membrane</keyword>
<keyword evidence="1" id="KW-0812">Transmembrane</keyword>